<keyword evidence="4" id="KW-0146">Chitin degradation</keyword>
<organism evidence="11 12">
    <name type="scientific">Polyporus arcularius HHB13444</name>
    <dbReference type="NCBI Taxonomy" id="1314778"/>
    <lineage>
        <taxon>Eukaryota</taxon>
        <taxon>Fungi</taxon>
        <taxon>Dikarya</taxon>
        <taxon>Basidiomycota</taxon>
        <taxon>Agaricomycotina</taxon>
        <taxon>Agaricomycetes</taxon>
        <taxon>Polyporales</taxon>
        <taxon>Polyporaceae</taxon>
        <taxon>Polyporus</taxon>
    </lineage>
</organism>
<evidence type="ECO:0000256" key="8">
    <source>
        <dbReference type="SAM" id="MobiDB-lite"/>
    </source>
</evidence>
<evidence type="ECO:0000313" key="11">
    <source>
        <dbReference type="EMBL" id="TFK87163.1"/>
    </source>
</evidence>
<evidence type="ECO:0000259" key="10">
    <source>
        <dbReference type="PROSITE" id="PS51910"/>
    </source>
</evidence>
<evidence type="ECO:0000256" key="2">
    <source>
        <dbReference type="ARBA" id="ARBA00012729"/>
    </source>
</evidence>
<keyword evidence="5" id="KW-0119">Carbohydrate metabolism</keyword>
<feature type="signal peptide" evidence="9">
    <location>
        <begin position="1"/>
        <end position="22"/>
    </location>
</feature>
<evidence type="ECO:0000256" key="3">
    <source>
        <dbReference type="ARBA" id="ARBA00022801"/>
    </source>
</evidence>
<dbReference type="InterPro" id="IPR001223">
    <property type="entry name" value="Glyco_hydro18_cat"/>
</dbReference>
<dbReference type="STRING" id="1314778.A0A5C3PME7"/>
<feature type="compositionally biased region" description="Low complexity" evidence="8">
    <location>
        <begin position="348"/>
        <end position="358"/>
    </location>
</feature>
<dbReference type="InterPro" id="IPR017853">
    <property type="entry name" value="GH"/>
</dbReference>
<proteinExistence type="predicted"/>
<keyword evidence="3" id="KW-0378">Hydrolase</keyword>
<name>A0A5C3PME7_9APHY</name>
<keyword evidence="9" id="KW-0732">Signal</keyword>
<evidence type="ECO:0000256" key="5">
    <source>
        <dbReference type="ARBA" id="ARBA00023277"/>
    </source>
</evidence>
<dbReference type="Gene3D" id="2.10.10.20">
    <property type="entry name" value="Carbohydrate-binding module superfamily 5/12"/>
    <property type="match status" value="1"/>
</dbReference>
<dbReference type="GO" id="GO:0008843">
    <property type="term" value="F:endochitinase activity"/>
    <property type="evidence" value="ECO:0007669"/>
    <property type="project" value="UniProtKB-EC"/>
</dbReference>
<evidence type="ECO:0000256" key="1">
    <source>
        <dbReference type="ARBA" id="ARBA00000822"/>
    </source>
</evidence>
<dbReference type="Gene3D" id="3.20.20.80">
    <property type="entry name" value="Glycosidases"/>
    <property type="match status" value="1"/>
</dbReference>
<dbReference type="PANTHER" id="PTHR45708">
    <property type="entry name" value="ENDOCHITINASE"/>
    <property type="match status" value="1"/>
</dbReference>
<dbReference type="SUPFAM" id="SSF51445">
    <property type="entry name" value="(Trans)glycosidases"/>
    <property type="match status" value="1"/>
</dbReference>
<dbReference type="InterPro" id="IPR001579">
    <property type="entry name" value="Glyco_hydro_18_chit_AS"/>
</dbReference>
<feature type="region of interest" description="Disordered" evidence="8">
    <location>
        <begin position="319"/>
        <end position="392"/>
    </location>
</feature>
<dbReference type="GO" id="GO:0005576">
    <property type="term" value="C:extracellular region"/>
    <property type="evidence" value="ECO:0007669"/>
    <property type="project" value="InterPro"/>
</dbReference>
<dbReference type="AlphaFoldDB" id="A0A5C3PME7"/>
<dbReference type="GO" id="GO:0030246">
    <property type="term" value="F:carbohydrate binding"/>
    <property type="evidence" value="ECO:0007669"/>
    <property type="project" value="InterPro"/>
</dbReference>
<reference evidence="11 12" key="1">
    <citation type="journal article" date="2019" name="Nat. Ecol. Evol.">
        <title>Megaphylogeny resolves global patterns of mushroom evolution.</title>
        <authorList>
            <person name="Varga T."/>
            <person name="Krizsan K."/>
            <person name="Foldi C."/>
            <person name="Dima B."/>
            <person name="Sanchez-Garcia M."/>
            <person name="Sanchez-Ramirez S."/>
            <person name="Szollosi G.J."/>
            <person name="Szarkandi J.G."/>
            <person name="Papp V."/>
            <person name="Albert L."/>
            <person name="Andreopoulos W."/>
            <person name="Angelini C."/>
            <person name="Antonin V."/>
            <person name="Barry K.W."/>
            <person name="Bougher N.L."/>
            <person name="Buchanan P."/>
            <person name="Buyck B."/>
            <person name="Bense V."/>
            <person name="Catcheside P."/>
            <person name="Chovatia M."/>
            <person name="Cooper J."/>
            <person name="Damon W."/>
            <person name="Desjardin D."/>
            <person name="Finy P."/>
            <person name="Geml J."/>
            <person name="Haridas S."/>
            <person name="Hughes K."/>
            <person name="Justo A."/>
            <person name="Karasinski D."/>
            <person name="Kautmanova I."/>
            <person name="Kiss B."/>
            <person name="Kocsube S."/>
            <person name="Kotiranta H."/>
            <person name="LaButti K.M."/>
            <person name="Lechner B.E."/>
            <person name="Liimatainen K."/>
            <person name="Lipzen A."/>
            <person name="Lukacs Z."/>
            <person name="Mihaltcheva S."/>
            <person name="Morgado L.N."/>
            <person name="Niskanen T."/>
            <person name="Noordeloos M.E."/>
            <person name="Ohm R.A."/>
            <person name="Ortiz-Santana B."/>
            <person name="Ovrebo C."/>
            <person name="Racz N."/>
            <person name="Riley R."/>
            <person name="Savchenko A."/>
            <person name="Shiryaev A."/>
            <person name="Soop K."/>
            <person name="Spirin V."/>
            <person name="Szebenyi C."/>
            <person name="Tomsovsky M."/>
            <person name="Tulloss R.E."/>
            <person name="Uehling J."/>
            <person name="Grigoriev I.V."/>
            <person name="Vagvolgyi C."/>
            <person name="Papp T."/>
            <person name="Martin F.M."/>
            <person name="Miettinen O."/>
            <person name="Hibbett D.S."/>
            <person name="Nagy L.G."/>
        </authorList>
    </citation>
    <scope>NUCLEOTIDE SEQUENCE [LARGE SCALE GENOMIC DNA]</scope>
    <source>
        <strain evidence="11 12">HHB13444</strain>
    </source>
</reference>
<comment type="catalytic activity">
    <reaction evidence="1">
        <text>Random endo-hydrolysis of N-acetyl-beta-D-glucosaminide (1-&gt;4)-beta-linkages in chitin and chitodextrins.</text>
        <dbReference type="EC" id="3.2.1.14"/>
    </reaction>
</comment>
<dbReference type="SUPFAM" id="SSF51055">
    <property type="entry name" value="Carbohydrate binding domain"/>
    <property type="match status" value="1"/>
</dbReference>
<dbReference type="EC" id="3.2.1.14" evidence="2"/>
<protein>
    <recommendedName>
        <fullName evidence="2">chitinase</fullName>
        <ecNumber evidence="2">3.2.1.14</ecNumber>
    </recommendedName>
</protein>
<evidence type="ECO:0000256" key="7">
    <source>
        <dbReference type="ARBA" id="ARBA00023326"/>
    </source>
</evidence>
<feature type="region of interest" description="Disordered" evidence="8">
    <location>
        <begin position="456"/>
        <end position="487"/>
    </location>
</feature>
<evidence type="ECO:0000256" key="4">
    <source>
        <dbReference type="ARBA" id="ARBA00023024"/>
    </source>
</evidence>
<dbReference type="InterPro" id="IPR050542">
    <property type="entry name" value="Glycosyl_Hydrlase18_Chitinase"/>
</dbReference>
<dbReference type="GO" id="GO:0006032">
    <property type="term" value="P:chitin catabolic process"/>
    <property type="evidence" value="ECO:0007669"/>
    <property type="project" value="UniProtKB-KW"/>
</dbReference>
<evidence type="ECO:0000256" key="9">
    <source>
        <dbReference type="SAM" id="SignalP"/>
    </source>
</evidence>
<feature type="domain" description="GH18" evidence="10">
    <location>
        <begin position="30"/>
        <end position="296"/>
    </location>
</feature>
<dbReference type="InterPro" id="IPR036573">
    <property type="entry name" value="CBM_sf_5/12"/>
</dbReference>
<dbReference type="Proteomes" id="UP000308197">
    <property type="component" value="Unassembled WGS sequence"/>
</dbReference>
<dbReference type="InterPro" id="IPR003610">
    <property type="entry name" value="CBM5/12"/>
</dbReference>
<dbReference type="PROSITE" id="PS51910">
    <property type="entry name" value="GH18_2"/>
    <property type="match status" value="1"/>
</dbReference>
<dbReference type="PANTHER" id="PTHR45708:SF49">
    <property type="entry name" value="ENDOCHITINASE"/>
    <property type="match status" value="1"/>
</dbReference>
<feature type="chain" id="PRO_5023123718" description="chitinase" evidence="9">
    <location>
        <begin position="23"/>
        <end position="487"/>
    </location>
</feature>
<dbReference type="GO" id="GO:0000272">
    <property type="term" value="P:polysaccharide catabolic process"/>
    <property type="evidence" value="ECO:0007669"/>
    <property type="project" value="UniProtKB-KW"/>
</dbReference>
<evidence type="ECO:0000313" key="12">
    <source>
        <dbReference type="Proteomes" id="UP000308197"/>
    </source>
</evidence>
<feature type="compositionally biased region" description="Low complexity" evidence="8">
    <location>
        <begin position="319"/>
        <end position="337"/>
    </location>
</feature>
<keyword evidence="6" id="KW-0326">Glycosidase</keyword>
<gene>
    <name evidence="11" type="ORF">K466DRAFT_522937</name>
</gene>
<dbReference type="EMBL" id="ML211166">
    <property type="protein sequence ID" value="TFK87163.1"/>
    <property type="molecule type" value="Genomic_DNA"/>
</dbReference>
<sequence>MVHASRLVVGTCALSLATLAQAAFDMSRSDNVVVYWGSSGNNGPTLEEHCLTTNADTIPITFVDHVDGGFSHDSCSTQGCEHDAKTCQKQGKMLTISIGGADGKITFSSAEQAKDFGEKIYNTFLGGDAHERPFGSVVLDGIDLDIEQGNTKYYIDMVQTILSKNDDHKYYVTGAPQCYGPPDEYLEEALRQVPFDAIYVQFYNNEPCQLDPNHDKLNFGSWKSWMEANAAKKDTKIYIGAMADRTSTDTGYVEPKVLRRFVNETRTKYPDTFGGVMFWDAGLTYAQTQHNGTSIDNYIKTFLTTDSYCDAPSSCSTDLPTSSSSLSQQESTSAASTRAGGRPHRTSSAEASNSSSWAQEKTDPATITSHRSKQTHILDGDDDSSTSSATSWTATIPSSTAIVTGTTDTSSPDVSSPASTLTAAVKCKCAKPWDADTNYKSGERVVYSDGLYKAHRAASGSEDAPQPTGSSDAWRYKGECDGGSTNR</sequence>
<keyword evidence="12" id="KW-1185">Reference proteome</keyword>
<evidence type="ECO:0000256" key="6">
    <source>
        <dbReference type="ARBA" id="ARBA00023295"/>
    </source>
</evidence>
<accession>A0A5C3PME7</accession>
<dbReference type="SMART" id="SM00495">
    <property type="entry name" value="ChtBD3"/>
    <property type="match status" value="1"/>
</dbReference>
<dbReference type="InParanoid" id="A0A5C3PME7"/>
<keyword evidence="7" id="KW-0624">Polysaccharide degradation</keyword>
<dbReference type="PROSITE" id="PS01095">
    <property type="entry name" value="GH18_1"/>
    <property type="match status" value="1"/>
</dbReference>